<organism evidence="1 2">
    <name type="scientific">Kibdelosporangium phytohabitans</name>
    <dbReference type="NCBI Taxonomy" id="860235"/>
    <lineage>
        <taxon>Bacteria</taxon>
        <taxon>Bacillati</taxon>
        <taxon>Actinomycetota</taxon>
        <taxon>Actinomycetes</taxon>
        <taxon>Pseudonocardiales</taxon>
        <taxon>Pseudonocardiaceae</taxon>
        <taxon>Kibdelosporangium</taxon>
    </lineage>
</organism>
<accession>A0A0N9HS92</accession>
<dbReference type="STRING" id="860235.AOZ06_02970"/>
<evidence type="ECO:0000313" key="1">
    <source>
        <dbReference type="EMBL" id="ALG06018.1"/>
    </source>
</evidence>
<dbReference type="Proteomes" id="UP000063699">
    <property type="component" value="Chromosome"/>
</dbReference>
<protein>
    <recommendedName>
        <fullName evidence="3">DUF1444 domain-containing protein</fullName>
    </recommendedName>
</protein>
<dbReference type="InterPro" id="IPR010838">
    <property type="entry name" value="DUF1444"/>
</dbReference>
<keyword evidence="2" id="KW-1185">Reference proteome</keyword>
<dbReference type="OrthoDB" id="259915at2"/>
<proteinExistence type="predicted"/>
<evidence type="ECO:0008006" key="3">
    <source>
        <dbReference type="Google" id="ProtNLM"/>
    </source>
</evidence>
<dbReference type="AlphaFoldDB" id="A0A0N9HS92"/>
<dbReference type="EMBL" id="CP012752">
    <property type="protein sequence ID" value="ALG06018.1"/>
    <property type="molecule type" value="Genomic_DNA"/>
</dbReference>
<evidence type="ECO:0000313" key="2">
    <source>
        <dbReference type="Proteomes" id="UP000063699"/>
    </source>
</evidence>
<dbReference type="KEGG" id="kphy:AOZ06_02970"/>
<sequence>MGFLGRIKRGFGRGRTPEEQFTDDFVATINRLPGIAKITRTDGFGIDVRRVGEPGAHSIFLGNLFAEVSHLSPAERKEAVHQFVAAMFSQPDEPESWEAAAPRLRPVLRTASYAQAGQVGGITVASRPSMRHLVEMIVIDHEHRMSLVNSDSLEEWGVTFDEAYQRGAQNLMVEGTHLARLDNGVLAVASEDTYESSRLVVPGWLAGLGDEVGIQPVAVVPSRDMMLIADERDDAAVQWMLDEALKIFADHPRWLSPVPYKADEDGDIVAWKPQRGQPAYAAVRLAERTLETYEYREQRTRMEKLFRQAGEDLEVTAYEVGTGPDGIARSCTTWPKGHDALLPYADDILFPADSEPFRVSWSAAAEVLTGEWEEALTTPPRRRTLRWPDEQVLARLRSQSSGV</sequence>
<dbReference type="RefSeq" id="WP_054287994.1">
    <property type="nucleotide sequence ID" value="NZ_CP012752.1"/>
</dbReference>
<reference evidence="1 2" key="1">
    <citation type="submission" date="2015-07" db="EMBL/GenBank/DDBJ databases">
        <title>Genome sequencing of Kibdelosporangium phytohabitans.</title>
        <authorList>
            <person name="Qin S."/>
            <person name="Xing K."/>
        </authorList>
    </citation>
    <scope>NUCLEOTIDE SEQUENCE [LARGE SCALE GENOMIC DNA]</scope>
    <source>
        <strain evidence="1 2">KLBMP1111</strain>
    </source>
</reference>
<dbReference type="Pfam" id="PF07285">
    <property type="entry name" value="DUF1444"/>
    <property type="match status" value="1"/>
</dbReference>
<name>A0A0N9HS92_9PSEU</name>
<gene>
    <name evidence="1" type="ORF">AOZ06_02970</name>
</gene>